<protein>
    <submittedName>
        <fullName evidence="2">Uncharacterized protein</fullName>
    </submittedName>
</protein>
<feature type="compositionally biased region" description="Polar residues" evidence="1">
    <location>
        <begin position="289"/>
        <end position="300"/>
    </location>
</feature>
<feature type="region of interest" description="Disordered" evidence="1">
    <location>
        <begin position="457"/>
        <end position="477"/>
    </location>
</feature>
<evidence type="ECO:0000313" key="3">
    <source>
        <dbReference type="Proteomes" id="UP001213000"/>
    </source>
</evidence>
<dbReference type="EMBL" id="JANIEX010000967">
    <property type="protein sequence ID" value="KAJ3561687.1"/>
    <property type="molecule type" value="Genomic_DNA"/>
</dbReference>
<feature type="compositionally biased region" description="Low complexity" evidence="1">
    <location>
        <begin position="379"/>
        <end position="406"/>
    </location>
</feature>
<evidence type="ECO:0000256" key="1">
    <source>
        <dbReference type="SAM" id="MobiDB-lite"/>
    </source>
</evidence>
<feature type="region of interest" description="Disordered" evidence="1">
    <location>
        <begin position="287"/>
        <end position="360"/>
    </location>
</feature>
<gene>
    <name evidence="2" type="ORF">NP233_g10040</name>
</gene>
<feature type="compositionally biased region" description="Low complexity" evidence="1">
    <location>
        <begin position="307"/>
        <end position="327"/>
    </location>
</feature>
<accession>A0AAD5VJA2</accession>
<keyword evidence="3" id="KW-1185">Reference proteome</keyword>
<proteinExistence type="predicted"/>
<feature type="region of interest" description="Disordered" evidence="1">
    <location>
        <begin position="111"/>
        <end position="266"/>
    </location>
</feature>
<reference evidence="2" key="1">
    <citation type="submission" date="2022-07" db="EMBL/GenBank/DDBJ databases">
        <title>Genome Sequence of Leucocoprinus birnbaumii.</title>
        <authorList>
            <person name="Buettner E."/>
        </authorList>
    </citation>
    <scope>NUCLEOTIDE SEQUENCE</scope>
    <source>
        <strain evidence="2">VT141</strain>
    </source>
</reference>
<evidence type="ECO:0000313" key="2">
    <source>
        <dbReference type="EMBL" id="KAJ3561687.1"/>
    </source>
</evidence>
<sequence length="477" mass="51137">MASLAKAREVYGAKIKRQSAAPPPYSTDRTGLKIQETPPELCHLTGDALATPFPPIALGGYMRYYRAHPEHLESFGTEFWGQERAKFEIEVKESLREAKKRRRASSASLLLGPLLSHMPKPSPSNETPPKSHLFHIRSSSSPESTPFPDSPNSPPPIPPRSKRRHLLSIIPEGSRETMRSENRESISLPNTPRKSRVISYPSAIPTPTKTSLNTSVLTLSLPVSPPERSSSLAKSDPTQTPRSVPLSPGGSLRRKKRRVLRTPSVENDFARSARELLGFGRKEIGAGSISRQNSSGSDVTTTEEDSSLSPTASVSTALTSLLDTSSLPPSPSSPTGLGEKDRLSPNDNQELPKPTAVGSGVVVSTTPLRCSFELNSKSSCSTTASDQSSDSDAASSPTVSTPPMSFSGGGLLDDVDLRRFVVLELDDDDDGNRDSWASYVTAKSCLEPSLPIVVEADEGSSEPDTLKTQSAVVAAQA</sequence>
<comment type="caution">
    <text evidence="2">The sequence shown here is derived from an EMBL/GenBank/DDBJ whole genome shotgun (WGS) entry which is preliminary data.</text>
</comment>
<feature type="compositionally biased region" description="Basic and acidic residues" evidence="1">
    <location>
        <begin position="173"/>
        <end position="184"/>
    </location>
</feature>
<feature type="compositionally biased region" description="Pro residues" evidence="1">
    <location>
        <begin position="148"/>
        <end position="159"/>
    </location>
</feature>
<feature type="compositionally biased region" description="Polar residues" evidence="1">
    <location>
        <begin position="227"/>
        <end position="242"/>
    </location>
</feature>
<feature type="compositionally biased region" description="Low complexity" evidence="1">
    <location>
        <begin position="208"/>
        <end position="222"/>
    </location>
</feature>
<organism evidence="2 3">
    <name type="scientific">Leucocoprinus birnbaumii</name>
    <dbReference type="NCBI Taxonomy" id="56174"/>
    <lineage>
        <taxon>Eukaryota</taxon>
        <taxon>Fungi</taxon>
        <taxon>Dikarya</taxon>
        <taxon>Basidiomycota</taxon>
        <taxon>Agaricomycotina</taxon>
        <taxon>Agaricomycetes</taxon>
        <taxon>Agaricomycetidae</taxon>
        <taxon>Agaricales</taxon>
        <taxon>Agaricineae</taxon>
        <taxon>Agaricaceae</taxon>
        <taxon>Leucocoprinus</taxon>
    </lineage>
</organism>
<dbReference type="AlphaFoldDB" id="A0AAD5VJA2"/>
<name>A0AAD5VJA2_9AGAR</name>
<dbReference type="Proteomes" id="UP001213000">
    <property type="component" value="Unassembled WGS sequence"/>
</dbReference>
<feature type="region of interest" description="Disordered" evidence="1">
    <location>
        <begin position="379"/>
        <end position="408"/>
    </location>
</feature>
<feature type="compositionally biased region" description="Polar residues" evidence="1">
    <location>
        <begin position="462"/>
        <end position="471"/>
    </location>
</feature>